<evidence type="ECO:0008006" key="3">
    <source>
        <dbReference type="Google" id="ProtNLM"/>
    </source>
</evidence>
<keyword evidence="2" id="KW-1185">Reference proteome</keyword>
<dbReference type="Gene3D" id="1.25.40.10">
    <property type="entry name" value="Tetratricopeptide repeat domain"/>
    <property type="match status" value="1"/>
</dbReference>
<protein>
    <recommendedName>
        <fullName evidence="3">Tetratricopeptide repeat protein</fullName>
    </recommendedName>
</protein>
<sequence>MKNIFNPHGFLPIDPARPGFARAIFKSRVDNHLFFQSISDDEIVHYERVEKDDEVIFEFNSEIVGDLMDSWSTQDYEAAETRHPLYVFSWGSGQVTVGSKEEVASTLIQRLESLIALPHIYASAADFIYSTPSMRGTRIDRFRKTDSRLLFDSDQNVAVLQSRAKEIVSRLSAEHAGRNSVGDEVVRRLIEVRREEGFPEAVTELAGLYLKMKRNEDATKILRSPHGGSACPTSHLAWLTGFSEIEAMLRFGDRELLRGKNRLARLTYSKALDRLSQRGASDAWYKIARYSISRRLERLGAERGIVTSFEWMLLDCLVKELTCVAEDEHSGFDYARRTLLLLGDLYASSGLFQDAQEIFVLASDLGIRSSSMDAATSRKFTWQLLTSKASLEEQIGNFEIAETYYEEAVSHIREGGEQGETFSALTSVLGKLSRFYLARGRLVAAEATANEALAIRRLFALAGVPRSKEALLETESVLERLYADAGRNVELSLLHESLAVAIRRAR</sequence>
<dbReference type="SUPFAM" id="SSF48452">
    <property type="entry name" value="TPR-like"/>
    <property type="match status" value="1"/>
</dbReference>
<name>A0A9N8QZS9_9BURK</name>
<dbReference type="Proteomes" id="UP000675121">
    <property type="component" value="Unassembled WGS sequence"/>
</dbReference>
<evidence type="ECO:0000313" key="2">
    <source>
        <dbReference type="Proteomes" id="UP000675121"/>
    </source>
</evidence>
<dbReference type="AlphaFoldDB" id="A0A9N8QZS9"/>
<reference evidence="1" key="1">
    <citation type="submission" date="2021-02" db="EMBL/GenBank/DDBJ databases">
        <authorList>
            <person name="Vanwijnsberghe S."/>
        </authorList>
    </citation>
    <scope>NUCLEOTIDE SEQUENCE</scope>
    <source>
        <strain evidence="1">R-70211</strain>
    </source>
</reference>
<dbReference type="InterPro" id="IPR011990">
    <property type="entry name" value="TPR-like_helical_dom_sf"/>
</dbReference>
<gene>
    <name evidence="1" type="ORF">R70211_05309</name>
</gene>
<proteinExistence type="predicted"/>
<dbReference type="EMBL" id="CAJNAS010000016">
    <property type="protein sequence ID" value="CAE6934495.1"/>
    <property type="molecule type" value="Genomic_DNA"/>
</dbReference>
<organism evidence="1 2">
    <name type="scientific">Paraburkholderia domus</name>
    <dbReference type="NCBI Taxonomy" id="2793075"/>
    <lineage>
        <taxon>Bacteria</taxon>
        <taxon>Pseudomonadati</taxon>
        <taxon>Pseudomonadota</taxon>
        <taxon>Betaproteobacteria</taxon>
        <taxon>Burkholderiales</taxon>
        <taxon>Burkholderiaceae</taxon>
        <taxon>Paraburkholderia</taxon>
    </lineage>
</organism>
<dbReference type="RefSeq" id="WP_201139352.1">
    <property type="nucleotide sequence ID" value="NZ_CAJNAS010000016.1"/>
</dbReference>
<evidence type="ECO:0000313" key="1">
    <source>
        <dbReference type="EMBL" id="CAE6934495.1"/>
    </source>
</evidence>
<accession>A0A9N8QZS9</accession>
<comment type="caution">
    <text evidence="1">The sequence shown here is derived from an EMBL/GenBank/DDBJ whole genome shotgun (WGS) entry which is preliminary data.</text>
</comment>